<evidence type="ECO:0000313" key="2">
    <source>
        <dbReference type="EMBL" id="ORX48230.1"/>
    </source>
</evidence>
<organism evidence="2 3">
    <name type="scientific">Hesseltinella vesiculosa</name>
    <dbReference type="NCBI Taxonomy" id="101127"/>
    <lineage>
        <taxon>Eukaryota</taxon>
        <taxon>Fungi</taxon>
        <taxon>Fungi incertae sedis</taxon>
        <taxon>Mucoromycota</taxon>
        <taxon>Mucoromycotina</taxon>
        <taxon>Mucoromycetes</taxon>
        <taxon>Mucorales</taxon>
        <taxon>Cunninghamellaceae</taxon>
        <taxon>Hesseltinella</taxon>
    </lineage>
</organism>
<gene>
    <name evidence="2" type="ORF">DM01DRAFT_1130904</name>
</gene>
<keyword evidence="1" id="KW-0732">Signal</keyword>
<dbReference type="AlphaFoldDB" id="A0A1X2G919"/>
<evidence type="ECO:0000256" key="1">
    <source>
        <dbReference type="SAM" id="SignalP"/>
    </source>
</evidence>
<name>A0A1X2G919_9FUNG</name>
<dbReference type="EMBL" id="MCGT01000030">
    <property type="protein sequence ID" value="ORX48230.1"/>
    <property type="molecule type" value="Genomic_DNA"/>
</dbReference>
<comment type="caution">
    <text evidence="2">The sequence shown here is derived from an EMBL/GenBank/DDBJ whole genome shotgun (WGS) entry which is preliminary data.</text>
</comment>
<feature type="chain" id="PRO_5012326617" description="SAM domain-containing protein" evidence="1">
    <location>
        <begin position="21"/>
        <end position="129"/>
    </location>
</feature>
<proteinExistence type="predicted"/>
<dbReference type="Proteomes" id="UP000242146">
    <property type="component" value="Unassembled WGS sequence"/>
</dbReference>
<accession>A0A1X2G919</accession>
<keyword evidence="3" id="KW-1185">Reference proteome</keyword>
<dbReference type="OrthoDB" id="2273000at2759"/>
<evidence type="ECO:0000313" key="3">
    <source>
        <dbReference type="Proteomes" id="UP000242146"/>
    </source>
</evidence>
<feature type="signal peptide" evidence="1">
    <location>
        <begin position="1"/>
        <end position="20"/>
    </location>
</feature>
<protein>
    <recommendedName>
        <fullName evidence="4">SAM domain-containing protein</fullName>
    </recommendedName>
</protein>
<evidence type="ECO:0008006" key="4">
    <source>
        <dbReference type="Google" id="ProtNLM"/>
    </source>
</evidence>
<sequence length="129" mass="14541">MMLMLNELIILGVESPVVCGMWVNGFHCELLKMDLPGNGINRLVEIDELELPKSIDDLVKVGLTAQKLLKMKRYIDATTNDAQQCIKKLKLPLCSTSDTSSSFNKKRWTRSPLEGKRVKKIKTGNKIHS</sequence>
<reference evidence="2 3" key="1">
    <citation type="submission" date="2016-07" db="EMBL/GenBank/DDBJ databases">
        <title>Pervasive Adenine N6-methylation of Active Genes in Fungi.</title>
        <authorList>
            <consortium name="DOE Joint Genome Institute"/>
            <person name="Mondo S.J."/>
            <person name="Dannebaum R.O."/>
            <person name="Kuo R.C."/>
            <person name="Labutti K."/>
            <person name="Haridas S."/>
            <person name="Kuo A."/>
            <person name="Salamov A."/>
            <person name="Ahrendt S.R."/>
            <person name="Lipzen A."/>
            <person name="Sullivan W."/>
            <person name="Andreopoulos W.B."/>
            <person name="Clum A."/>
            <person name="Lindquist E."/>
            <person name="Daum C."/>
            <person name="Ramamoorthy G.K."/>
            <person name="Gryganskyi A."/>
            <person name="Culley D."/>
            <person name="Magnuson J.K."/>
            <person name="James T.Y."/>
            <person name="O'Malley M.A."/>
            <person name="Stajich J.E."/>
            <person name="Spatafora J.W."/>
            <person name="Visel A."/>
            <person name="Grigoriev I.V."/>
        </authorList>
    </citation>
    <scope>NUCLEOTIDE SEQUENCE [LARGE SCALE GENOMIC DNA]</scope>
    <source>
        <strain evidence="2 3">NRRL 3301</strain>
    </source>
</reference>